<feature type="region of interest" description="Disordered" evidence="1">
    <location>
        <begin position="75"/>
        <end position="104"/>
    </location>
</feature>
<organism evidence="2 3">
    <name type="scientific">Portunus trituberculatus</name>
    <name type="common">Swimming crab</name>
    <name type="synonym">Neptunus trituberculatus</name>
    <dbReference type="NCBI Taxonomy" id="210409"/>
    <lineage>
        <taxon>Eukaryota</taxon>
        <taxon>Metazoa</taxon>
        <taxon>Ecdysozoa</taxon>
        <taxon>Arthropoda</taxon>
        <taxon>Crustacea</taxon>
        <taxon>Multicrustacea</taxon>
        <taxon>Malacostraca</taxon>
        <taxon>Eumalacostraca</taxon>
        <taxon>Eucarida</taxon>
        <taxon>Decapoda</taxon>
        <taxon>Pleocyemata</taxon>
        <taxon>Brachyura</taxon>
        <taxon>Eubrachyura</taxon>
        <taxon>Portunoidea</taxon>
        <taxon>Portunidae</taxon>
        <taxon>Portuninae</taxon>
        <taxon>Portunus</taxon>
    </lineage>
</organism>
<proteinExistence type="predicted"/>
<evidence type="ECO:0000256" key="1">
    <source>
        <dbReference type="SAM" id="MobiDB-lite"/>
    </source>
</evidence>
<name>A0A5B7GME2_PORTR</name>
<reference evidence="2 3" key="1">
    <citation type="submission" date="2019-05" db="EMBL/GenBank/DDBJ databases">
        <title>Another draft genome of Portunus trituberculatus and its Hox gene families provides insights of decapod evolution.</title>
        <authorList>
            <person name="Jeong J.-H."/>
            <person name="Song I."/>
            <person name="Kim S."/>
            <person name="Choi T."/>
            <person name="Kim D."/>
            <person name="Ryu S."/>
            <person name="Kim W."/>
        </authorList>
    </citation>
    <scope>NUCLEOTIDE SEQUENCE [LARGE SCALE GENOMIC DNA]</scope>
    <source>
        <tissue evidence="2">Muscle</tissue>
    </source>
</reference>
<gene>
    <name evidence="2" type="ORF">E2C01_052203</name>
</gene>
<comment type="caution">
    <text evidence="2">The sequence shown here is derived from an EMBL/GenBank/DDBJ whole genome shotgun (WGS) entry which is preliminary data.</text>
</comment>
<dbReference type="EMBL" id="VSRR010015466">
    <property type="protein sequence ID" value="MPC58208.1"/>
    <property type="molecule type" value="Genomic_DNA"/>
</dbReference>
<evidence type="ECO:0000313" key="2">
    <source>
        <dbReference type="EMBL" id="MPC58208.1"/>
    </source>
</evidence>
<protein>
    <submittedName>
        <fullName evidence="2">Uncharacterized protein</fullName>
    </submittedName>
</protein>
<accession>A0A5B7GME2</accession>
<dbReference type="AlphaFoldDB" id="A0A5B7GME2"/>
<evidence type="ECO:0000313" key="3">
    <source>
        <dbReference type="Proteomes" id="UP000324222"/>
    </source>
</evidence>
<feature type="compositionally biased region" description="Low complexity" evidence="1">
    <location>
        <begin position="84"/>
        <end position="93"/>
    </location>
</feature>
<dbReference type="Proteomes" id="UP000324222">
    <property type="component" value="Unassembled WGS sequence"/>
</dbReference>
<keyword evidence="3" id="KW-1185">Reference proteome</keyword>
<sequence length="104" mass="11568">MEHKYEYKEFTAMYQKPPCPGDHRVARRDGHYCWRESVRRRCAEVRPTGQQVRGGGPVGDTLTCWCWRVTAAGTPGPAPPYHPPAACSPASPARTTIPAHLPAR</sequence>